<sequence length="303" mass="33926">LPIISLIFITSNLLLELCQNITNKMFGSLRKKLNNVIQEGFIITENLQQQYRQSQTSSASSNATTPTLDESIHSNRSSSSFGGQLSGSDLILPGDVNMAAGCNLLAKYEDAWKLMHDANENNALKAAQVAKQIERIGQSTNVLHTDMTDLATCLAGIPALVAKLHESLETLQNVNKLSATVETELDRLEDLCEECELQEFMLNKQCELSQFQQKKMVELESYRQSVAAKHQEKIRQHEQNLRRIQRERQAVFDDAFRGDLAEFKSKGALTKIQKEEPSLPVALEEVVLEDTTTKDALEDFLNG</sequence>
<evidence type="ECO:0000256" key="4">
    <source>
        <dbReference type="SAM" id="SignalP"/>
    </source>
</evidence>
<dbReference type="AlphaFoldDB" id="A0A034WDF1"/>
<feature type="region of interest" description="Disordered" evidence="3">
    <location>
        <begin position="53"/>
        <end position="82"/>
    </location>
</feature>
<proteinExistence type="inferred from homology"/>
<feature type="signal peptide" evidence="4">
    <location>
        <begin position="1"/>
        <end position="20"/>
    </location>
</feature>
<dbReference type="OrthoDB" id="2445127at2759"/>
<reference evidence="5" key="1">
    <citation type="journal article" date="2014" name="BMC Genomics">
        <title>Characterizing the developmental transcriptome of the oriental fruit fly, Bactrocera dorsalis (Diptera: Tephritidae) through comparative genomic analysis with Drosophila melanogaster utilizing modENCODE datasets.</title>
        <authorList>
            <person name="Geib S.M."/>
            <person name="Calla B."/>
            <person name="Hall B."/>
            <person name="Hou S."/>
            <person name="Manoukis N.C."/>
        </authorList>
    </citation>
    <scope>NUCLEOTIDE SEQUENCE</scope>
    <source>
        <strain evidence="5">Punador</strain>
    </source>
</reference>
<evidence type="ECO:0000256" key="3">
    <source>
        <dbReference type="SAM" id="MobiDB-lite"/>
    </source>
</evidence>
<accession>A0A034WDF1</accession>
<protein>
    <submittedName>
        <fullName evidence="5">Dysbindin</fullName>
    </submittedName>
</protein>
<organism evidence="5">
    <name type="scientific">Bactrocera dorsalis</name>
    <name type="common">Oriental fruit fly</name>
    <name type="synonym">Dacus dorsalis</name>
    <dbReference type="NCBI Taxonomy" id="27457"/>
    <lineage>
        <taxon>Eukaryota</taxon>
        <taxon>Metazoa</taxon>
        <taxon>Ecdysozoa</taxon>
        <taxon>Arthropoda</taxon>
        <taxon>Hexapoda</taxon>
        <taxon>Insecta</taxon>
        <taxon>Pterygota</taxon>
        <taxon>Neoptera</taxon>
        <taxon>Endopterygota</taxon>
        <taxon>Diptera</taxon>
        <taxon>Brachycera</taxon>
        <taxon>Muscomorpha</taxon>
        <taxon>Tephritoidea</taxon>
        <taxon>Tephritidae</taxon>
        <taxon>Bactrocera</taxon>
        <taxon>Bactrocera</taxon>
    </lineage>
</organism>
<dbReference type="PANTHER" id="PTHR16294">
    <property type="entry name" value="DYSTROBREVIN BINDING PROTEIN 1 DYSBINDIN"/>
    <property type="match status" value="1"/>
</dbReference>
<evidence type="ECO:0000313" key="5">
    <source>
        <dbReference type="EMBL" id="JAC52160.1"/>
    </source>
</evidence>
<gene>
    <name evidence="5" type="primary">DTBP1</name>
</gene>
<keyword evidence="2" id="KW-0175">Coiled coil</keyword>
<evidence type="ECO:0000256" key="1">
    <source>
        <dbReference type="ARBA" id="ARBA00008686"/>
    </source>
</evidence>
<dbReference type="GO" id="GO:0005737">
    <property type="term" value="C:cytoplasm"/>
    <property type="evidence" value="ECO:0007669"/>
    <property type="project" value="InterPro"/>
</dbReference>
<name>A0A034WDF1_BACDO</name>
<comment type="similarity">
    <text evidence="1">Belongs to the dysbindin family.</text>
</comment>
<feature type="coiled-coil region" evidence="2">
    <location>
        <begin position="227"/>
        <end position="254"/>
    </location>
</feature>
<dbReference type="InterPro" id="IPR007531">
    <property type="entry name" value="Dysbindin"/>
</dbReference>
<dbReference type="EMBL" id="GAKP01006792">
    <property type="protein sequence ID" value="JAC52160.1"/>
    <property type="molecule type" value="Transcribed_RNA"/>
</dbReference>
<evidence type="ECO:0000256" key="2">
    <source>
        <dbReference type="SAM" id="Coils"/>
    </source>
</evidence>
<keyword evidence="4" id="KW-0732">Signal</keyword>
<feature type="non-terminal residue" evidence="5">
    <location>
        <position position="1"/>
    </location>
</feature>
<dbReference type="PANTHER" id="PTHR16294:SF6">
    <property type="entry name" value="DYNAMIN N-TERMINAL DOMAIN-CONTAINING PROTEIN"/>
    <property type="match status" value="1"/>
</dbReference>
<feature type="chain" id="PRO_5001562384" evidence="4">
    <location>
        <begin position="21"/>
        <end position="303"/>
    </location>
</feature>
<feature type="coiled-coil region" evidence="2">
    <location>
        <begin position="171"/>
        <end position="198"/>
    </location>
</feature>